<keyword evidence="2" id="KW-1185">Reference proteome</keyword>
<gene>
    <name evidence="1" type="ORF">CI238_05205</name>
</gene>
<evidence type="ECO:0000313" key="2">
    <source>
        <dbReference type="Proteomes" id="UP000076584"/>
    </source>
</evidence>
<protein>
    <submittedName>
        <fullName evidence="1">3-hydroxyisobutyrate dehydrogenase protein</fullName>
    </submittedName>
</protein>
<accession>A0A167DZA1</accession>
<sequence>MVTPWNAIRAGLTSSSRFVLGRVFDFHTWHATEAVRHMAHLLHPGQGYGTGRGSISLNHVGPLTSEQPYTDNIRMSGALPLSSDMRRPGSSPISLHPRYLCFVKDFDEGIYETVKVSDYLEQHGDDTDLEFVFVSYTRMQFRVATEEEINKHKYPDETTREANR</sequence>
<dbReference type="EMBL" id="LFIW01000859">
    <property type="protein sequence ID" value="KZL84519.1"/>
    <property type="molecule type" value="Genomic_DNA"/>
</dbReference>
<reference evidence="1 2" key="1">
    <citation type="submission" date="2015-06" db="EMBL/GenBank/DDBJ databases">
        <title>Survival trade-offs in plant roots during colonization by closely related pathogenic and mutualistic fungi.</title>
        <authorList>
            <person name="Hacquard S."/>
            <person name="Kracher B."/>
            <person name="Hiruma K."/>
            <person name="Weinman A."/>
            <person name="Muench P."/>
            <person name="Garrido Oter R."/>
            <person name="Ver Loren van Themaat E."/>
            <person name="Dallerey J.-F."/>
            <person name="Damm U."/>
            <person name="Henrissat B."/>
            <person name="Lespinet O."/>
            <person name="Thon M."/>
            <person name="Kemen E."/>
            <person name="McHardy A.C."/>
            <person name="Schulze-Lefert P."/>
            <person name="O'Connell R.J."/>
        </authorList>
    </citation>
    <scope>NUCLEOTIDE SEQUENCE [LARGE SCALE GENOMIC DNA]</scope>
    <source>
        <strain evidence="1 2">MAFF 238704</strain>
    </source>
</reference>
<name>A0A167DZA1_COLIC</name>
<proteinExistence type="predicted"/>
<evidence type="ECO:0000313" key="1">
    <source>
        <dbReference type="EMBL" id="KZL84519.1"/>
    </source>
</evidence>
<organism evidence="1 2">
    <name type="scientific">Colletotrichum incanum</name>
    <name type="common">Soybean anthracnose fungus</name>
    <dbReference type="NCBI Taxonomy" id="1573173"/>
    <lineage>
        <taxon>Eukaryota</taxon>
        <taxon>Fungi</taxon>
        <taxon>Dikarya</taxon>
        <taxon>Ascomycota</taxon>
        <taxon>Pezizomycotina</taxon>
        <taxon>Sordariomycetes</taxon>
        <taxon>Hypocreomycetidae</taxon>
        <taxon>Glomerellales</taxon>
        <taxon>Glomerellaceae</taxon>
        <taxon>Colletotrichum</taxon>
        <taxon>Colletotrichum spaethianum species complex</taxon>
    </lineage>
</organism>
<dbReference type="AlphaFoldDB" id="A0A167DZA1"/>
<dbReference type="STRING" id="1573173.A0A167DZA1"/>
<comment type="caution">
    <text evidence="1">The sequence shown here is derived from an EMBL/GenBank/DDBJ whole genome shotgun (WGS) entry which is preliminary data.</text>
</comment>
<dbReference type="Proteomes" id="UP000076584">
    <property type="component" value="Unassembled WGS sequence"/>
</dbReference>